<dbReference type="InterPro" id="IPR036188">
    <property type="entry name" value="FAD/NAD-bd_sf"/>
</dbReference>
<evidence type="ECO:0000313" key="2">
    <source>
        <dbReference type="EMBL" id="KAF5860334.1"/>
    </source>
</evidence>
<organism evidence="2 3">
    <name type="scientific">Petromyces alliaceus</name>
    <name type="common">Aspergillus alliaceus</name>
    <dbReference type="NCBI Taxonomy" id="209559"/>
    <lineage>
        <taxon>Eukaryota</taxon>
        <taxon>Fungi</taxon>
        <taxon>Dikarya</taxon>
        <taxon>Ascomycota</taxon>
        <taxon>Pezizomycotina</taxon>
        <taxon>Eurotiomycetes</taxon>
        <taxon>Eurotiomycetidae</taxon>
        <taxon>Eurotiales</taxon>
        <taxon>Aspergillaceae</taxon>
        <taxon>Aspergillus</taxon>
        <taxon>Aspergillus subgen. Circumdati</taxon>
    </lineage>
</organism>
<dbReference type="SUPFAM" id="SSF51905">
    <property type="entry name" value="FAD/NAD(P)-binding domain"/>
    <property type="match status" value="2"/>
</dbReference>
<dbReference type="Pfam" id="PF13454">
    <property type="entry name" value="NAD_binding_9"/>
    <property type="match status" value="1"/>
</dbReference>
<dbReference type="InterPro" id="IPR038732">
    <property type="entry name" value="HpyO/CreE_NAD-binding"/>
</dbReference>
<protein>
    <recommendedName>
        <fullName evidence="1">FAD-dependent urate hydroxylase HpyO/Asp monooxygenase CreE-like FAD/NAD(P)-binding domain-containing protein</fullName>
    </recommendedName>
</protein>
<dbReference type="AlphaFoldDB" id="A0A8H6A3I5"/>
<reference evidence="2 3" key="1">
    <citation type="submission" date="2019-04" db="EMBL/GenBank/DDBJ databases">
        <title>Aspergillus burnettii sp. nov., novel species from soil in southeast Queensland.</title>
        <authorList>
            <person name="Gilchrist C.L.M."/>
            <person name="Pitt J.I."/>
            <person name="Lange L."/>
            <person name="Lacey H.J."/>
            <person name="Vuong D."/>
            <person name="Midgley D.J."/>
            <person name="Greenfield P."/>
            <person name="Bradbury M."/>
            <person name="Lacey E."/>
            <person name="Busk P.K."/>
            <person name="Pilgaard B."/>
            <person name="Chooi Y.H."/>
            <person name="Piggott A.M."/>
        </authorList>
    </citation>
    <scope>NUCLEOTIDE SEQUENCE [LARGE SCALE GENOMIC DNA]</scope>
    <source>
        <strain evidence="2 3">FRR 5400</strain>
    </source>
</reference>
<dbReference type="PANTHER" id="PTHR40254">
    <property type="entry name" value="BLR0577 PROTEIN"/>
    <property type="match status" value="1"/>
</dbReference>
<name>A0A8H6A3I5_PETAA</name>
<dbReference type="Gene3D" id="3.50.50.60">
    <property type="entry name" value="FAD/NAD(P)-binding domain"/>
    <property type="match status" value="1"/>
</dbReference>
<comment type="caution">
    <text evidence="2">The sequence shown here is derived from an EMBL/GenBank/DDBJ whole genome shotgun (WGS) entry which is preliminary data.</text>
</comment>
<sequence length="664" mass="73651">MHPNMVDVSIIGSGTSAVAIAAQVVNKSISNEKVRSIVLIEKGEHPGTGLAYSKACEGTFVNGHPSTMGVFARDPEGFLRWMSEQGQEYRGSPPTRERFGEYLQDQLAQTVHAADKLGIEVRIIKDETVDVVDLDGRYEVILKDSSPIVSRQVVLAIGDFPKQIYSKMSHFPGYLGAPWPLQKLNRISPDATVAVVGTSLTAVDIALRLAENGHRGKICLFSRNGRLPKVKGPSPALAVFRNQHILHKLARDLEQNPHNAFETIITTMAAELEKINWLHRFSMKQLNGPKSELEADIAAAENGHMEWLAVLHATGTVLERYWNALSLEERTTFNEKYASVWYLYRNAMPLHNGKQLHALMLAGQLQVLSKPTVSWDGDYFVVKSGEETIQSSFLVEACGLEHNPYAIESPLLHRLMDSKLLRPHEAGGVSVDFWTLEATKNFHVIGSLTRGVHFYTNSVRRIAAHAERVADTIVGNRVCRPQHVALFLGSLNAYLNVLPKLIPRLLDNNHVPFVFVTASVVKSLSAIERYLNGSGPQVALPDLQSRYGVFTMEIDSSGPSLLKALKSSHIDVGLGVDIEKVQPSEASHYFQSPREFVRFFDVRTNMILGFNLTTRHETATNINVQRHAEALNGKCMEPHSDSARVVEDMVNAVDCLGRRKPITA</sequence>
<dbReference type="Proteomes" id="UP000541154">
    <property type="component" value="Unassembled WGS sequence"/>
</dbReference>
<dbReference type="EMBL" id="SPNV01000133">
    <property type="protein sequence ID" value="KAF5860334.1"/>
    <property type="molecule type" value="Genomic_DNA"/>
</dbReference>
<evidence type="ECO:0000259" key="1">
    <source>
        <dbReference type="Pfam" id="PF13454"/>
    </source>
</evidence>
<feature type="domain" description="FAD-dependent urate hydroxylase HpyO/Asp monooxygenase CreE-like FAD/NAD(P)-binding" evidence="1">
    <location>
        <begin position="10"/>
        <end position="159"/>
    </location>
</feature>
<accession>A0A8H6A3I5</accession>
<dbReference type="PANTHER" id="PTHR40254:SF1">
    <property type="entry name" value="BLR0577 PROTEIN"/>
    <property type="match status" value="1"/>
</dbReference>
<proteinExistence type="predicted"/>
<keyword evidence="3" id="KW-1185">Reference proteome</keyword>
<evidence type="ECO:0000313" key="3">
    <source>
        <dbReference type="Proteomes" id="UP000541154"/>
    </source>
</evidence>
<dbReference type="InterPro" id="IPR052189">
    <property type="entry name" value="L-asp_N-monooxygenase_NS-form"/>
</dbReference>
<gene>
    <name evidence="2" type="ORF">ETB97_001694</name>
</gene>